<dbReference type="InterPro" id="IPR001356">
    <property type="entry name" value="HD"/>
</dbReference>
<feature type="compositionally biased region" description="Basic and acidic residues" evidence="7">
    <location>
        <begin position="271"/>
        <end position="287"/>
    </location>
</feature>
<evidence type="ECO:0000256" key="1">
    <source>
        <dbReference type="ARBA" id="ARBA00004123"/>
    </source>
</evidence>
<feature type="region of interest" description="Disordered" evidence="7">
    <location>
        <begin position="238"/>
        <end position="287"/>
    </location>
</feature>
<dbReference type="GO" id="GO:0000981">
    <property type="term" value="F:DNA-binding transcription factor activity, RNA polymerase II-specific"/>
    <property type="evidence" value="ECO:0007669"/>
    <property type="project" value="InterPro"/>
</dbReference>
<organism evidence="9 10">
    <name type="scientific">Galendromus occidentalis</name>
    <name type="common">western predatory mite</name>
    <dbReference type="NCBI Taxonomy" id="34638"/>
    <lineage>
        <taxon>Eukaryota</taxon>
        <taxon>Metazoa</taxon>
        <taxon>Ecdysozoa</taxon>
        <taxon>Arthropoda</taxon>
        <taxon>Chelicerata</taxon>
        <taxon>Arachnida</taxon>
        <taxon>Acari</taxon>
        <taxon>Parasitiformes</taxon>
        <taxon>Mesostigmata</taxon>
        <taxon>Gamasina</taxon>
        <taxon>Phytoseioidea</taxon>
        <taxon>Phytoseiidae</taxon>
        <taxon>Typhlodrominae</taxon>
        <taxon>Galendromus</taxon>
    </lineage>
</organism>
<dbReference type="GO" id="GO:0048468">
    <property type="term" value="P:cell development"/>
    <property type="evidence" value="ECO:0007669"/>
    <property type="project" value="TreeGrafter"/>
</dbReference>
<dbReference type="InterPro" id="IPR003893">
    <property type="entry name" value="Iroquois_homeo"/>
</dbReference>
<keyword evidence="3 6" id="KW-0238">DNA-binding</keyword>
<comment type="subcellular location">
    <subcellularLocation>
        <location evidence="1 6">Nucleus</location>
    </subcellularLocation>
</comment>
<sequence>MDSVARRKNATRETTNTLKAWLYEHRKNPYPTKGEKIMLAIITKMTLTQVSTWFANARRRLKKENKMTWEPRNRPAEEEDKTRTNDEDDEDDDDVGPQSDERDRAPNQISNKNGVTRTPYPTSASSRYESSNADLSREPTDAHSLPKYAEKYHNSSPEVTQKYLSPEKYHCVPTHPDTSRSPFHGGHMFGSSTSPKPKIWSLAQTAAQSELLEASRYYGGDGSYFGPTDSFIPQSKYHASSGNEVTHKYHSPSQQQGQWSPAGQALNLAAPDERKSPYDTEYRAQSM</sequence>
<reference evidence="10" key="1">
    <citation type="submission" date="2025-08" db="UniProtKB">
        <authorList>
            <consortium name="RefSeq"/>
        </authorList>
    </citation>
    <scope>IDENTIFICATION</scope>
</reference>
<dbReference type="PANTHER" id="PTHR11211:SF40">
    <property type="entry name" value="MIRROR, ISOFORM C"/>
    <property type="match status" value="1"/>
</dbReference>
<dbReference type="InterPro" id="IPR017970">
    <property type="entry name" value="Homeobox_CS"/>
</dbReference>
<dbReference type="PROSITE" id="PS50071">
    <property type="entry name" value="HOMEOBOX_2"/>
    <property type="match status" value="1"/>
</dbReference>
<feature type="compositionally biased region" description="Acidic residues" evidence="7">
    <location>
        <begin position="86"/>
        <end position="95"/>
    </location>
</feature>
<feature type="DNA-binding region" description="Homeobox" evidence="6">
    <location>
        <begin position="3"/>
        <end position="65"/>
    </location>
</feature>
<keyword evidence="9" id="KW-1185">Reference proteome</keyword>
<evidence type="ECO:0000256" key="4">
    <source>
        <dbReference type="ARBA" id="ARBA00023155"/>
    </source>
</evidence>
<dbReference type="Pfam" id="PF05920">
    <property type="entry name" value="Homeobox_KN"/>
    <property type="match status" value="1"/>
</dbReference>
<protein>
    <submittedName>
        <fullName evidence="10">Iroquois-class homeodomain protein irx-3</fullName>
    </submittedName>
</protein>
<dbReference type="InterPro" id="IPR008422">
    <property type="entry name" value="KN_HD"/>
</dbReference>
<dbReference type="GO" id="GO:0005634">
    <property type="term" value="C:nucleus"/>
    <property type="evidence" value="ECO:0007669"/>
    <property type="project" value="UniProtKB-SubCell"/>
</dbReference>
<feature type="compositionally biased region" description="Polar residues" evidence="7">
    <location>
        <begin position="251"/>
        <end position="261"/>
    </location>
</feature>
<name>A0AAJ6VWP8_9ACAR</name>
<evidence type="ECO:0000256" key="2">
    <source>
        <dbReference type="ARBA" id="ARBA00008446"/>
    </source>
</evidence>
<dbReference type="GeneID" id="100898204"/>
<evidence type="ECO:0000256" key="7">
    <source>
        <dbReference type="SAM" id="MobiDB-lite"/>
    </source>
</evidence>
<dbReference type="RefSeq" id="XP_003741183.1">
    <property type="nucleotide sequence ID" value="XM_003741135.1"/>
</dbReference>
<feature type="compositionally biased region" description="Polar residues" evidence="7">
    <location>
        <begin position="107"/>
        <end position="134"/>
    </location>
</feature>
<evidence type="ECO:0000256" key="6">
    <source>
        <dbReference type="PROSITE-ProRule" id="PRU00108"/>
    </source>
</evidence>
<dbReference type="CDD" id="cd00086">
    <property type="entry name" value="homeodomain"/>
    <property type="match status" value="1"/>
</dbReference>
<evidence type="ECO:0000256" key="5">
    <source>
        <dbReference type="ARBA" id="ARBA00023242"/>
    </source>
</evidence>
<dbReference type="SMART" id="SM00548">
    <property type="entry name" value="IRO"/>
    <property type="match status" value="1"/>
</dbReference>
<feature type="domain" description="Homeobox" evidence="8">
    <location>
        <begin position="1"/>
        <end position="64"/>
    </location>
</feature>
<dbReference type="PROSITE" id="PS00027">
    <property type="entry name" value="HOMEOBOX_1"/>
    <property type="match status" value="1"/>
</dbReference>
<dbReference type="GO" id="GO:0042693">
    <property type="term" value="P:muscle cell fate commitment"/>
    <property type="evidence" value="ECO:0007669"/>
    <property type="project" value="UniProtKB-ARBA"/>
</dbReference>
<dbReference type="GO" id="GO:0000978">
    <property type="term" value="F:RNA polymerase II cis-regulatory region sequence-specific DNA binding"/>
    <property type="evidence" value="ECO:0007669"/>
    <property type="project" value="TreeGrafter"/>
</dbReference>
<dbReference type="SMART" id="SM00389">
    <property type="entry name" value="HOX"/>
    <property type="match status" value="1"/>
</dbReference>
<dbReference type="KEGG" id="goe:100898204"/>
<dbReference type="GO" id="GO:0045926">
    <property type="term" value="P:negative regulation of growth"/>
    <property type="evidence" value="ECO:0007669"/>
    <property type="project" value="UniProtKB-ARBA"/>
</dbReference>
<dbReference type="FunFam" id="1.10.10.60:FF:000003">
    <property type="entry name" value="Iroquois-class homeobox protein IRX"/>
    <property type="match status" value="1"/>
</dbReference>
<dbReference type="Gene3D" id="1.10.10.60">
    <property type="entry name" value="Homeodomain-like"/>
    <property type="match status" value="1"/>
</dbReference>
<keyword evidence="5 6" id="KW-0539">Nucleus</keyword>
<gene>
    <name evidence="10" type="primary">LOC100898204</name>
</gene>
<proteinExistence type="inferred from homology"/>
<dbReference type="Proteomes" id="UP000694867">
    <property type="component" value="Unplaced"/>
</dbReference>
<dbReference type="GO" id="GO:0045317">
    <property type="term" value="P:equator specification"/>
    <property type="evidence" value="ECO:0007669"/>
    <property type="project" value="UniProtKB-ARBA"/>
</dbReference>
<dbReference type="GO" id="GO:0030182">
    <property type="term" value="P:neuron differentiation"/>
    <property type="evidence" value="ECO:0007669"/>
    <property type="project" value="TreeGrafter"/>
</dbReference>
<dbReference type="InterPro" id="IPR009057">
    <property type="entry name" value="Homeodomain-like_sf"/>
</dbReference>
<dbReference type="SUPFAM" id="SSF46689">
    <property type="entry name" value="Homeodomain-like"/>
    <property type="match status" value="1"/>
</dbReference>
<comment type="similarity">
    <text evidence="2">Belongs to the TALE/IRO homeobox family.</text>
</comment>
<keyword evidence="4 6" id="KW-0371">Homeobox</keyword>
<dbReference type="AlphaFoldDB" id="A0AAJ6VWP8"/>
<feature type="region of interest" description="Disordered" evidence="7">
    <location>
        <begin position="65"/>
        <end position="140"/>
    </location>
</feature>
<accession>A0AAJ6VWP8</accession>
<feature type="compositionally biased region" description="Basic and acidic residues" evidence="7">
    <location>
        <begin position="65"/>
        <end position="85"/>
    </location>
</feature>
<evidence type="ECO:0000259" key="8">
    <source>
        <dbReference type="PROSITE" id="PS50071"/>
    </source>
</evidence>
<evidence type="ECO:0000256" key="3">
    <source>
        <dbReference type="ARBA" id="ARBA00023125"/>
    </source>
</evidence>
<evidence type="ECO:0000313" key="10">
    <source>
        <dbReference type="RefSeq" id="XP_003741183.1"/>
    </source>
</evidence>
<dbReference type="PANTHER" id="PTHR11211">
    <property type="entry name" value="IROQUOIS-CLASS HOMEODOMAIN PROTEIN IRX"/>
    <property type="match status" value="1"/>
</dbReference>
<evidence type="ECO:0000313" key="9">
    <source>
        <dbReference type="Proteomes" id="UP000694867"/>
    </source>
</evidence>